<comment type="function">
    <text evidence="6">Scaffold protein for the de novo synthesis of iron-sulfur (Fe-S) clusters within mitochondria, which is required for maturation of both mitochondrial and cytoplasmic [2Fe-2S] and [4Fe-4S] proteins.</text>
</comment>
<dbReference type="Pfam" id="PF01592">
    <property type="entry name" value="NifU_N"/>
    <property type="match status" value="1"/>
</dbReference>
<evidence type="ECO:0000256" key="1">
    <source>
        <dbReference type="ARBA" id="ARBA00004229"/>
    </source>
</evidence>
<evidence type="ECO:0000256" key="2">
    <source>
        <dbReference type="ARBA" id="ARBA00005845"/>
    </source>
</evidence>
<keyword evidence="6" id="KW-0496">Mitochondrion</keyword>
<evidence type="ECO:0000256" key="6">
    <source>
        <dbReference type="RuleBase" id="RU362089"/>
    </source>
</evidence>
<evidence type="ECO:0000313" key="9">
    <source>
        <dbReference type="EMBL" id="KAH0901911.1"/>
    </source>
</evidence>
<comment type="caution">
    <text evidence="9">The sequence shown here is derived from an EMBL/GenBank/DDBJ whole genome shotgun (WGS) entry which is preliminary data.</text>
</comment>
<gene>
    <name evidence="9" type="ORF">HID58_041414</name>
</gene>
<dbReference type="CDD" id="cd06664">
    <property type="entry name" value="IscU_like"/>
    <property type="match status" value="1"/>
</dbReference>
<keyword evidence="10" id="KW-1185">Reference proteome</keyword>
<reference evidence="9 10" key="1">
    <citation type="submission" date="2021-05" db="EMBL/GenBank/DDBJ databases">
        <title>Genome Assembly of Synthetic Allotetraploid Brassica napus Reveals Homoeologous Exchanges between Subgenomes.</title>
        <authorList>
            <person name="Davis J.T."/>
        </authorList>
    </citation>
    <scope>NUCLEOTIDE SEQUENCE [LARGE SCALE GENOMIC DNA]</scope>
    <source>
        <strain evidence="10">cv. Da-Ae</strain>
        <tissue evidence="9">Seedling</tissue>
    </source>
</reference>
<organism evidence="9 10">
    <name type="scientific">Brassica napus</name>
    <name type="common">Rape</name>
    <dbReference type="NCBI Taxonomy" id="3708"/>
    <lineage>
        <taxon>Eukaryota</taxon>
        <taxon>Viridiplantae</taxon>
        <taxon>Streptophyta</taxon>
        <taxon>Embryophyta</taxon>
        <taxon>Tracheophyta</taxon>
        <taxon>Spermatophyta</taxon>
        <taxon>Magnoliopsida</taxon>
        <taxon>eudicotyledons</taxon>
        <taxon>Gunneridae</taxon>
        <taxon>Pentapetalae</taxon>
        <taxon>rosids</taxon>
        <taxon>malvids</taxon>
        <taxon>Brassicales</taxon>
        <taxon>Brassicaceae</taxon>
        <taxon>Brassiceae</taxon>
        <taxon>Brassica</taxon>
    </lineage>
</organism>
<dbReference type="SUPFAM" id="SSF82649">
    <property type="entry name" value="SufE/NifU"/>
    <property type="match status" value="1"/>
</dbReference>
<dbReference type="InterPro" id="IPR002871">
    <property type="entry name" value="NIF_FeS_clus_asmbl_NifU_N"/>
</dbReference>
<name>A0ABQ8BCD1_BRANA</name>
<comment type="cofactor">
    <cofactor evidence="6">
        <name>[2Fe-2S] cluster</name>
        <dbReference type="ChEBI" id="CHEBI:190135"/>
    </cofactor>
</comment>
<comment type="subcellular location">
    <subcellularLocation>
        <location evidence="6">Mitochondrion matrix</location>
    </subcellularLocation>
    <subcellularLocation>
        <location evidence="1">Plastid</location>
        <location evidence="1">Chloroplast</location>
    </subcellularLocation>
</comment>
<keyword evidence="6" id="KW-0001">2Fe-2S</keyword>
<dbReference type="PANTHER" id="PTHR10093">
    <property type="entry name" value="IRON-SULFUR CLUSTER ASSEMBLY ENZYME NIFU HOMOLOG"/>
    <property type="match status" value="1"/>
</dbReference>
<accession>A0ABQ8BCD1</accession>
<keyword evidence="6" id="KW-0479">Metal-binding</keyword>
<proteinExistence type="inferred from homology"/>
<keyword evidence="6" id="KW-0411">Iron-sulfur</keyword>
<evidence type="ECO:0000256" key="5">
    <source>
        <dbReference type="ARBA" id="ARBA00022946"/>
    </source>
</evidence>
<dbReference type="InterPro" id="IPR006843">
    <property type="entry name" value="PAP/fibrillin_dom"/>
</dbReference>
<dbReference type="NCBIfam" id="TIGR01999">
    <property type="entry name" value="iscU"/>
    <property type="match status" value="1"/>
</dbReference>
<protein>
    <recommendedName>
        <fullName evidence="6">Iron-sulfur cluster assembly protein</fullName>
    </recommendedName>
</protein>
<evidence type="ECO:0000256" key="4">
    <source>
        <dbReference type="ARBA" id="ARBA00022640"/>
    </source>
</evidence>
<keyword evidence="5 6" id="KW-0809">Transit peptide</keyword>
<evidence type="ECO:0000256" key="3">
    <source>
        <dbReference type="ARBA" id="ARBA00006420"/>
    </source>
</evidence>
<comment type="similarity">
    <text evidence="3 6">Belongs to the NifU family.</text>
</comment>
<keyword evidence="6" id="KW-0408">Iron</keyword>
<comment type="similarity">
    <text evidence="2">Belongs to the PAP/fibrillin family.</text>
</comment>
<dbReference type="Pfam" id="PF04755">
    <property type="entry name" value="PAP_fibrillin"/>
    <property type="match status" value="1"/>
</dbReference>
<dbReference type="Proteomes" id="UP000824890">
    <property type="component" value="Unassembled WGS sequence"/>
</dbReference>
<dbReference type="Gene3D" id="3.90.1010.10">
    <property type="match status" value="1"/>
</dbReference>
<evidence type="ECO:0000259" key="8">
    <source>
        <dbReference type="Pfam" id="PF04755"/>
    </source>
</evidence>
<keyword evidence="4" id="KW-0934">Plastid</keyword>
<sequence>MSDFDLGTTRRMTTETHRTTTFLDLLRRQMSVADRTRRKRTLRERLRFKFTACCGPTLNNTTTSATLHSPTSREDEIEEQSEIQFVTGSNTGSCSGMNLATALEAERYNRGEPAVDMTPRRVSLMRLLDETAEGVDDDGRETEISMASLGTLTERKALRLSPVDTLFAEFAPESCGSTEARVLFATFFNQFPCTTRVQSPPNPKPLSKPTTLVPMSTLTRRPLFSPGEFAVSRADFRVRVIDAEDELDPETSEGGSALLMAEEAIESVEETEVLKRSLVDSLYGTDRGLSASSETRAEIGDLITQLESKNPTPAPTDALFLLNGKWILAYTSFVGLFPLLSRGIVPLVKVDEISQTIDSENFTVENSVLFAGPLATTSISTNAKFEIRSPKRVQIKFEEGVIGTPQLTDSIEIPEYVEFLGQKIDLTPIRGLLTSVQDTATSVARTISSQPPLKFSLPGDNAQSWLLTTYLDKDIRISRGDGGSVFALGITSRQSTPCSVGIFRSYHENVIDHYDNPRNVGSFDKNDPTVGTGLVGAPACGDVMKLQIKVDEKTGQIIDARFKTFGCGSAIASSSVATEWVKGKAMEEVLTIKNTEIAKHLSLPPVKLHCSMLAEDAIKAAVKDYKEKRVKTNGA</sequence>
<evidence type="ECO:0000313" key="10">
    <source>
        <dbReference type="Proteomes" id="UP000824890"/>
    </source>
</evidence>
<dbReference type="InterPro" id="IPR011339">
    <property type="entry name" value="ISCU"/>
</dbReference>
<evidence type="ECO:0000259" key="7">
    <source>
        <dbReference type="Pfam" id="PF01592"/>
    </source>
</evidence>
<feature type="domain" description="Plastid lipid-associated protein/fibrillin conserved" evidence="8">
    <location>
        <begin position="274"/>
        <end position="488"/>
    </location>
</feature>
<feature type="domain" description="NIF system FeS cluster assembly NifU N-terminal" evidence="7">
    <location>
        <begin position="506"/>
        <end position="630"/>
    </location>
</feature>
<dbReference type="EMBL" id="JAGKQM010000011">
    <property type="protein sequence ID" value="KAH0901911.1"/>
    <property type="molecule type" value="Genomic_DNA"/>
</dbReference>